<accession>A0AAE1N4Y0</accession>
<dbReference type="Proteomes" id="UP001293593">
    <property type="component" value="Unassembled WGS sequence"/>
</dbReference>
<sequence>MKLSVSDLHIRLESDPLSLSLCSSSSSHTFNQNPYSLARAMTNSRWNSGRVVYGSPDGNSTHSKKGPMR</sequence>
<name>A0AAE1N4Y0_9FABA</name>
<protein>
    <submittedName>
        <fullName evidence="2">Uncharacterized protein</fullName>
    </submittedName>
</protein>
<gene>
    <name evidence="2" type="ORF">QN277_014207</name>
</gene>
<comment type="caution">
    <text evidence="2">The sequence shown here is derived from an EMBL/GenBank/DDBJ whole genome shotgun (WGS) entry which is preliminary data.</text>
</comment>
<organism evidence="2 3">
    <name type="scientific">Acacia crassicarpa</name>
    <name type="common">northern wattle</name>
    <dbReference type="NCBI Taxonomy" id="499986"/>
    <lineage>
        <taxon>Eukaryota</taxon>
        <taxon>Viridiplantae</taxon>
        <taxon>Streptophyta</taxon>
        <taxon>Embryophyta</taxon>
        <taxon>Tracheophyta</taxon>
        <taxon>Spermatophyta</taxon>
        <taxon>Magnoliopsida</taxon>
        <taxon>eudicotyledons</taxon>
        <taxon>Gunneridae</taxon>
        <taxon>Pentapetalae</taxon>
        <taxon>rosids</taxon>
        <taxon>fabids</taxon>
        <taxon>Fabales</taxon>
        <taxon>Fabaceae</taxon>
        <taxon>Caesalpinioideae</taxon>
        <taxon>mimosoid clade</taxon>
        <taxon>Acacieae</taxon>
        <taxon>Acacia</taxon>
    </lineage>
</organism>
<dbReference type="AlphaFoldDB" id="A0AAE1N4Y0"/>
<evidence type="ECO:0000256" key="1">
    <source>
        <dbReference type="SAM" id="MobiDB-lite"/>
    </source>
</evidence>
<proteinExistence type="predicted"/>
<evidence type="ECO:0000313" key="2">
    <source>
        <dbReference type="EMBL" id="KAK4282882.1"/>
    </source>
</evidence>
<dbReference type="EMBL" id="JAWXYG010000002">
    <property type="protein sequence ID" value="KAK4282882.1"/>
    <property type="molecule type" value="Genomic_DNA"/>
</dbReference>
<feature type="region of interest" description="Disordered" evidence="1">
    <location>
        <begin position="49"/>
        <end position="69"/>
    </location>
</feature>
<reference evidence="2" key="1">
    <citation type="submission" date="2023-10" db="EMBL/GenBank/DDBJ databases">
        <title>Chromosome-level genome of the transformable northern wattle, Acacia crassicarpa.</title>
        <authorList>
            <person name="Massaro I."/>
            <person name="Sinha N.R."/>
            <person name="Poethig S."/>
            <person name="Leichty A.R."/>
        </authorList>
    </citation>
    <scope>NUCLEOTIDE SEQUENCE</scope>
    <source>
        <strain evidence="2">Acra3RX</strain>
        <tissue evidence="2">Leaf</tissue>
    </source>
</reference>
<keyword evidence="3" id="KW-1185">Reference proteome</keyword>
<evidence type="ECO:0000313" key="3">
    <source>
        <dbReference type="Proteomes" id="UP001293593"/>
    </source>
</evidence>